<sequence length="225" mass="26365">MVMFCAYFVSNATNAFKHAHGKGWRRVFVSIYICNFQNNADVVTEVIDSFNICLLVILLQLYRYLTYIICLATWSLLLVLDIAGSCLQMYSTFFVGKSSHKYVKDSSNWLFKAYYGNQMSMAYCCAACELNITKMLLLGHPQFGAIFAALTVFFLAGSFLVLYIKDNCMTSLFLIKILLFMGTFFIFSKRLFWFVFGWFWLLYMYPILYNRVLKFCFLYFENHKI</sequence>
<feature type="transmembrane region" description="Helical" evidence="1">
    <location>
        <begin position="64"/>
        <end position="90"/>
    </location>
</feature>
<protein>
    <submittedName>
        <fullName evidence="2">Uncharacterized protein</fullName>
    </submittedName>
</protein>
<proteinExistence type="predicted"/>
<dbReference type="EMBL" id="JAIWQS010000002">
    <property type="protein sequence ID" value="KAJ8771879.1"/>
    <property type="molecule type" value="Genomic_DNA"/>
</dbReference>
<gene>
    <name evidence="2" type="ORF">K2173_027056</name>
</gene>
<dbReference type="Proteomes" id="UP001159364">
    <property type="component" value="Linkage Group LG02"/>
</dbReference>
<comment type="caution">
    <text evidence="2">The sequence shown here is derived from an EMBL/GenBank/DDBJ whole genome shotgun (WGS) entry which is preliminary data.</text>
</comment>
<keyword evidence="1" id="KW-0472">Membrane</keyword>
<feature type="transmembrane region" description="Helical" evidence="1">
    <location>
        <begin position="143"/>
        <end position="164"/>
    </location>
</feature>
<keyword evidence="1" id="KW-0812">Transmembrane</keyword>
<keyword evidence="1" id="KW-1133">Transmembrane helix</keyword>
<organism evidence="2 3">
    <name type="scientific">Erythroxylum novogranatense</name>
    <dbReference type="NCBI Taxonomy" id="1862640"/>
    <lineage>
        <taxon>Eukaryota</taxon>
        <taxon>Viridiplantae</taxon>
        <taxon>Streptophyta</taxon>
        <taxon>Embryophyta</taxon>
        <taxon>Tracheophyta</taxon>
        <taxon>Spermatophyta</taxon>
        <taxon>Magnoliopsida</taxon>
        <taxon>eudicotyledons</taxon>
        <taxon>Gunneridae</taxon>
        <taxon>Pentapetalae</taxon>
        <taxon>rosids</taxon>
        <taxon>fabids</taxon>
        <taxon>Malpighiales</taxon>
        <taxon>Erythroxylaceae</taxon>
        <taxon>Erythroxylum</taxon>
    </lineage>
</organism>
<evidence type="ECO:0000256" key="1">
    <source>
        <dbReference type="SAM" id="Phobius"/>
    </source>
</evidence>
<keyword evidence="3" id="KW-1185">Reference proteome</keyword>
<feature type="transmembrane region" description="Helical" evidence="1">
    <location>
        <begin position="171"/>
        <end position="192"/>
    </location>
</feature>
<name>A0AAV8U104_9ROSI</name>
<evidence type="ECO:0000313" key="3">
    <source>
        <dbReference type="Proteomes" id="UP001159364"/>
    </source>
</evidence>
<dbReference type="AlphaFoldDB" id="A0AAV8U104"/>
<evidence type="ECO:0000313" key="2">
    <source>
        <dbReference type="EMBL" id="KAJ8771879.1"/>
    </source>
</evidence>
<feature type="transmembrane region" description="Helical" evidence="1">
    <location>
        <begin position="198"/>
        <end position="220"/>
    </location>
</feature>
<accession>A0AAV8U104</accession>
<reference evidence="2 3" key="1">
    <citation type="submission" date="2021-09" db="EMBL/GenBank/DDBJ databases">
        <title>Genomic insights and catalytic innovation underlie evolution of tropane alkaloids biosynthesis.</title>
        <authorList>
            <person name="Wang Y.-J."/>
            <person name="Tian T."/>
            <person name="Huang J.-P."/>
            <person name="Huang S.-X."/>
        </authorList>
    </citation>
    <scope>NUCLEOTIDE SEQUENCE [LARGE SCALE GENOMIC DNA]</scope>
    <source>
        <strain evidence="2">KIB-2018</strain>
        <tissue evidence="2">Leaf</tissue>
    </source>
</reference>